<feature type="compositionally biased region" description="Pro residues" evidence="3">
    <location>
        <begin position="148"/>
        <end position="158"/>
    </location>
</feature>
<proteinExistence type="predicted"/>
<protein>
    <submittedName>
        <fullName evidence="6">Protein LOL5-like isoform X1</fullName>
    </submittedName>
</protein>
<organism evidence="5 6">
    <name type="scientific">Coffea arabica</name>
    <name type="common">Arabian coffee</name>
    <dbReference type="NCBI Taxonomy" id="13443"/>
    <lineage>
        <taxon>Eukaryota</taxon>
        <taxon>Viridiplantae</taxon>
        <taxon>Streptophyta</taxon>
        <taxon>Embryophyta</taxon>
        <taxon>Tracheophyta</taxon>
        <taxon>Spermatophyta</taxon>
        <taxon>Magnoliopsida</taxon>
        <taxon>eudicotyledons</taxon>
        <taxon>Gunneridae</taxon>
        <taxon>Pentapetalae</taxon>
        <taxon>asterids</taxon>
        <taxon>lamiids</taxon>
        <taxon>Gentianales</taxon>
        <taxon>Rubiaceae</taxon>
        <taxon>Ixoroideae</taxon>
        <taxon>Gardenieae complex</taxon>
        <taxon>Bertiereae - Coffeeae clade</taxon>
        <taxon>Coffeeae</taxon>
        <taxon>Coffea</taxon>
    </lineage>
</organism>
<feature type="compositionally biased region" description="Polar residues" evidence="3">
    <location>
        <begin position="109"/>
        <end position="124"/>
    </location>
</feature>
<evidence type="ECO:0000256" key="2">
    <source>
        <dbReference type="ARBA" id="ARBA00023242"/>
    </source>
</evidence>
<evidence type="ECO:0000256" key="1">
    <source>
        <dbReference type="ARBA" id="ARBA00004123"/>
    </source>
</evidence>
<feature type="compositionally biased region" description="Basic and acidic residues" evidence="3">
    <location>
        <begin position="83"/>
        <end position="93"/>
    </location>
</feature>
<dbReference type="RefSeq" id="XP_027105269.1">
    <property type="nucleotide sequence ID" value="XM_027249468.2"/>
</dbReference>
<dbReference type="InterPro" id="IPR005735">
    <property type="entry name" value="Znf_LSD1"/>
</dbReference>
<dbReference type="OrthoDB" id="509329at2759"/>
<reference evidence="5" key="1">
    <citation type="journal article" date="2025" name="Foods">
        <title>Unveiling the Microbial Signatures of Arabica Coffee Cherries: Insights into Ripeness Specific Diversity, Functional Traits, and Implications for Quality and Safety.</title>
        <authorList>
            <consortium name="RefSeq"/>
            <person name="Tenea G.N."/>
            <person name="Cifuentes V."/>
            <person name="Reyes P."/>
            <person name="Cevallos-Vallejos M."/>
        </authorList>
    </citation>
    <scope>NUCLEOTIDE SEQUENCE [LARGE SCALE GENOMIC DNA]</scope>
</reference>
<reference evidence="6" key="2">
    <citation type="submission" date="2025-08" db="UniProtKB">
        <authorList>
            <consortium name="RefSeq"/>
        </authorList>
    </citation>
    <scope>IDENTIFICATION</scope>
    <source>
        <tissue evidence="6">Leaves</tissue>
    </source>
</reference>
<gene>
    <name evidence="6" type="primary">LOC113726014</name>
</gene>
<dbReference type="Pfam" id="PF06943">
    <property type="entry name" value="zf-LSD1"/>
    <property type="match status" value="2"/>
</dbReference>
<evidence type="ECO:0000259" key="4">
    <source>
        <dbReference type="Pfam" id="PF06943"/>
    </source>
</evidence>
<evidence type="ECO:0000313" key="5">
    <source>
        <dbReference type="Proteomes" id="UP001652660"/>
    </source>
</evidence>
<feature type="domain" description="Zinc finger LSD1-type" evidence="4">
    <location>
        <begin position="210"/>
        <end position="234"/>
    </location>
</feature>
<evidence type="ECO:0000256" key="3">
    <source>
        <dbReference type="SAM" id="MobiDB-lite"/>
    </source>
</evidence>
<dbReference type="PANTHER" id="PTHR31747:SF17">
    <property type="entry name" value="PROTEIN LOL2"/>
    <property type="match status" value="1"/>
</dbReference>
<evidence type="ECO:0000313" key="6">
    <source>
        <dbReference type="RefSeq" id="XP_027105269.1"/>
    </source>
</evidence>
<feature type="compositionally biased region" description="Basic and acidic residues" evidence="3">
    <location>
        <begin position="125"/>
        <end position="134"/>
    </location>
</feature>
<dbReference type="Proteomes" id="UP001652660">
    <property type="component" value="Chromosome 2c"/>
</dbReference>
<dbReference type="NCBIfam" id="TIGR01053">
    <property type="entry name" value="LSD1"/>
    <property type="match status" value="2"/>
</dbReference>
<name>A0A6P6VQE4_COFAR</name>
<feature type="compositionally biased region" description="Acidic residues" evidence="3">
    <location>
        <begin position="51"/>
        <end position="63"/>
    </location>
</feature>
<keyword evidence="2" id="KW-0539">Nucleus</keyword>
<keyword evidence="5" id="KW-1185">Reference proteome</keyword>
<dbReference type="GeneID" id="113726014"/>
<feature type="compositionally biased region" description="Acidic residues" evidence="3">
    <location>
        <begin position="16"/>
        <end position="26"/>
    </location>
</feature>
<feature type="domain" description="Zinc finger LSD1-type" evidence="4">
    <location>
        <begin position="172"/>
        <end position="196"/>
    </location>
</feature>
<accession>A0A6P6VQE4</accession>
<dbReference type="PANTHER" id="PTHR31747">
    <property type="entry name" value="PROTEIN LSD1"/>
    <property type="match status" value="1"/>
</dbReference>
<feature type="compositionally biased region" description="Basic and acidic residues" evidence="3">
    <location>
        <begin position="41"/>
        <end position="50"/>
    </location>
</feature>
<sequence length="261" mass="28110">MGTEEKDLVKGGGGGGEEDDDDDDDGPPPGFHCIATQIEENLVKEEKDAEINENEDDEDEDVDGPPPGWSSIPPATFQPVHPSDVEMSDKQKEDENEEGPPPGWHSVPLASQSSEAVLADTQTGNHEDRTKYIDEGSQPGQKSVPPLKLLPPTPPRPLPAVSSPSEKGQMVCGSCRLLLAYPPGVKYVQCSCCQTVNLVLEDHQVGQVKCGGCAVLLMYPYGAPSVRCCSCRSVTEIGAHNRRPPLSVQQARRPLSVNRVH</sequence>
<feature type="region of interest" description="Disordered" evidence="3">
    <location>
        <begin position="1"/>
        <end position="163"/>
    </location>
</feature>
<comment type="subcellular location">
    <subcellularLocation>
        <location evidence="1">Nucleus</location>
    </subcellularLocation>
</comment>
<dbReference type="GO" id="GO:0005634">
    <property type="term" value="C:nucleus"/>
    <property type="evidence" value="ECO:0007669"/>
    <property type="project" value="UniProtKB-SubCell"/>
</dbReference>
<dbReference type="InterPro" id="IPR040319">
    <property type="entry name" value="LSD1-like"/>
</dbReference>
<dbReference type="AlphaFoldDB" id="A0A6P6VQE4"/>